<keyword evidence="4" id="KW-1185">Reference proteome</keyword>
<sequence>MTTQVASNKPEFSLHASLAFFESELFARVQMAGLFADSKTFADATPKRTIDDILADYEQQHRSPNFNLQQFVSSNFELPKPIVLEAVSKADVNPAPEQALSMLEHIDLLWGILQRNADVSLPNSLIPLPHPYIVPGGRFREIYYWDSYFTAIGLVQVGKSEVVVAMLKNFLSIQQRLGLIPNGSRTYYYSRSQPPVLALYIALLKEQTSVFKGEEGERFFAQCIAGLETEYWFWMQSEQSLPNEPLMQHCSAAKRVVRMHGGELLNRYWDDQATPRPESYREDVELAKDLENKPLFYRNIRAACESGWDFSSRWFENGQDLTSIQTTHIVPVDLNALLYFCEEKLGQWQADVGQPETAYRYAQRALERKAALTRYCYLDDQGFFVDYNFMTKAPSSALSLAAVVPLFVGMASPEQAQSVASKLQQDFLQAGGLQTTLRNTAQQWDAPNGWAPLQWFAVIGLQQYGHNELASTIMQNWINTASDFYQQHGCMMEKYDVSGTQAHAKGGEYEVQQGFGWTNAVTMMFCHYVSKAKAQN</sequence>
<dbReference type="PROSITE" id="PS00927">
    <property type="entry name" value="TREHALASE_1"/>
    <property type="match status" value="1"/>
</dbReference>
<organism evidence="3 4">
    <name type="scientific">Glaciecola siphonariae</name>
    <dbReference type="NCBI Taxonomy" id="521012"/>
    <lineage>
        <taxon>Bacteria</taxon>
        <taxon>Pseudomonadati</taxon>
        <taxon>Pseudomonadota</taxon>
        <taxon>Gammaproteobacteria</taxon>
        <taxon>Alteromonadales</taxon>
        <taxon>Alteromonadaceae</taxon>
        <taxon>Glaciecola</taxon>
    </lineage>
</organism>
<dbReference type="EMBL" id="JBHSGU010000003">
    <property type="protein sequence ID" value="MFC4700678.1"/>
    <property type="molecule type" value="Genomic_DNA"/>
</dbReference>
<dbReference type="Gene3D" id="1.50.10.10">
    <property type="match status" value="1"/>
</dbReference>
<dbReference type="Proteomes" id="UP001595897">
    <property type="component" value="Unassembled WGS sequence"/>
</dbReference>
<accession>A0ABV9LXF2</accession>
<dbReference type="InterPro" id="IPR012341">
    <property type="entry name" value="6hp_glycosidase-like_sf"/>
</dbReference>
<protein>
    <submittedName>
        <fullName evidence="3">Alpha,alpha-trehalase TreF</fullName>
    </submittedName>
</protein>
<dbReference type="InterPro" id="IPR001661">
    <property type="entry name" value="Glyco_hydro_37"/>
</dbReference>
<evidence type="ECO:0000313" key="3">
    <source>
        <dbReference type="EMBL" id="MFC4700678.1"/>
    </source>
</evidence>
<evidence type="ECO:0000256" key="2">
    <source>
        <dbReference type="ARBA" id="ARBA00023295"/>
    </source>
</evidence>
<dbReference type="SUPFAM" id="SSF48208">
    <property type="entry name" value="Six-hairpin glycosidases"/>
    <property type="match status" value="1"/>
</dbReference>
<keyword evidence="2" id="KW-0326">Glycosidase</keyword>
<reference evidence="4" key="1">
    <citation type="journal article" date="2019" name="Int. J. Syst. Evol. Microbiol.">
        <title>The Global Catalogue of Microorganisms (GCM) 10K type strain sequencing project: providing services to taxonomists for standard genome sequencing and annotation.</title>
        <authorList>
            <consortium name="The Broad Institute Genomics Platform"/>
            <consortium name="The Broad Institute Genome Sequencing Center for Infectious Disease"/>
            <person name="Wu L."/>
            <person name="Ma J."/>
        </authorList>
    </citation>
    <scope>NUCLEOTIDE SEQUENCE [LARGE SCALE GENOMIC DNA]</scope>
    <source>
        <strain evidence="4">KACC 12507</strain>
    </source>
</reference>
<gene>
    <name evidence="3" type="primary">treF</name>
    <name evidence="3" type="ORF">ACFO4O_10945</name>
</gene>
<dbReference type="InterPro" id="IPR018232">
    <property type="entry name" value="Glyco_hydro_37_CS"/>
</dbReference>
<dbReference type="Pfam" id="PF01204">
    <property type="entry name" value="Trehalase"/>
    <property type="match status" value="1"/>
</dbReference>
<dbReference type="InterPro" id="IPR008928">
    <property type="entry name" value="6-hairpin_glycosidase_sf"/>
</dbReference>
<name>A0ABV9LXF2_9ALTE</name>
<dbReference type="PANTHER" id="PTHR23403:SF1">
    <property type="entry name" value="TREHALASE"/>
    <property type="match status" value="1"/>
</dbReference>
<proteinExistence type="predicted"/>
<dbReference type="PRINTS" id="PR00744">
    <property type="entry name" value="GLHYDRLASE37"/>
</dbReference>
<comment type="caution">
    <text evidence="3">The sequence shown here is derived from an EMBL/GenBank/DDBJ whole genome shotgun (WGS) entry which is preliminary data.</text>
</comment>
<dbReference type="NCBIfam" id="NF009773">
    <property type="entry name" value="PRK13270.1"/>
    <property type="match status" value="1"/>
</dbReference>
<dbReference type="PROSITE" id="PS00928">
    <property type="entry name" value="TREHALASE_2"/>
    <property type="match status" value="1"/>
</dbReference>
<keyword evidence="1" id="KW-0378">Hydrolase</keyword>
<evidence type="ECO:0000313" key="4">
    <source>
        <dbReference type="Proteomes" id="UP001595897"/>
    </source>
</evidence>
<dbReference type="PANTHER" id="PTHR23403">
    <property type="entry name" value="TREHALASE"/>
    <property type="match status" value="1"/>
</dbReference>
<evidence type="ECO:0000256" key="1">
    <source>
        <dbReference type="ARBA" id="ARBA00022801"/>
    </source>
</evidence>
<dbReference type="RefSeq" id="WP_382408443.1">
    <property type="nucleotide sequence ID" value="NZ_JBHSGU010000003.1"/>
</dbReference>